<evidence type="ECO:0000313" key="1">
    <source>
        <dbReference type="EMBL" id="MDC0722822.1"/>
    </source>
</evidence>
<dbReference type="EMBL" id="JAQNDL010000004">
    <property type="protein sequence ID" value="MDC0722822.1"/>
    <property type="molecule type" value="Genomic_DNA"/>
</dbReference>
<reference evidence="1 2" key="1">
    <citation type="submission" date="2022-11" db="EMBL/GenBank/DDBJ databases">
        <title>Minimal conservation of predation-associated metabolite biosynthetic gene clusters underscores biosynthetic potential of Myxococcota including descriptions for ten novel species: Archangium lansinium sp. nov., Myxococcus landrumus sp. nov., Nannocystis bai.</title>
        <authorList>
            <person name="Ahearne A."/>
            <person name="Stevens C."/>
            <person name="Dowd S."/>
        </authorList>
    </citation>
    <scope>NUCLEOTIDE SEQUENCE [LARGE SCALE GENOMIC DNA]</scope>
    <source>
        <strain evidence="1 2">BB15-2</strain>
    </source>
</reference>
<evidence type="ECO:0000313" key="2">
    <source>
        <dbReference type="Proteomes" id="UP001221686"/>
    </source>
</evidence>
<gene>
    <name evidence="1" type="ORF">POL25_38385</name>
</gene>
<protein>
    <submittedName>
        <fullName evidence="1">Uncharacterized protein</fullName>
    </submittedName>
</protein>
<comment type="caution">
    <text evidence="1">The sequence shown here is derived from an EMBL/GenBank/DDBJ whole genome shotgun (WGS) entry which is preliminary data.</text>
</comment>
<name>A0ABT5EDA4_9BACT</name>
<dbReference type="RefSeq" id="WP_272091360.1">
    <property type="nucleotide sequence ID" value="NZ_JAQNDL010000004.1"/>
</dbReference>
<keyword evidence="2" id="KW-1185">Reference proteome</keyword>
<dbReference type="Proteomes" id="UP001221686">
    <property type="component" value="Unassembled WGS sequence"/>
</dbReference>
<accession>A0ABT5EDA4</accession>
<organism evidence="1 2">
    <name type="scientific">Nannocystis bainbridge</name>
    <dbReference type="NCBI Taxonomy" id="2995303"/>
    <lineage>
        <taxon>Bacteria</taxon>
        <taxon>Pseudomonadati</taxon>
        <taxon>Myxococcota</taxon>
        <taxon>Polyangia</taxon>
        <taxon>Nannocystales</taxon>
        <taxon>Nannocystaceae</taxon>
        <taxon>Nannocystis</taxon>
    </lineage>
</organism>
<proteinExistence type="predicted"/>
<sequence length="44" mass="5145">MRRELVIMHHEDDREHHRARVEAAGVRLAVPSRVYDLVLGQRVA</sequence>